<dbReference type="EMBL" id="FOFR01000006">
    <property type="protein sequence ID" value="SEQ92383.1"/>
    <property type="molecule type" value="Genomic_DNA"/>
</dbReference>
<feature type="transmembrane region" description="Helical" evidence="1">
    <location>
        <begin position="20"/>
        <end position="44"/>
    </location>
</feature>
<dbReference type="AlphaFoldDB" id="A0A1H9K0E3"/>
<keyword evidence="3" id="KW-1185">Reference proteome</keyword>
<evidence type="ECO:0000256" key="1">
    <source>
        <dbReference type="SAM" id="Phobius"/>
    </source>
</evidence>
<keyword evidence="1" id="KW-0812">Transmembrane</keyword>
<organism evidence="2 3">
    <name type="scientific">Lentzea xinjiangensis</name>
    <dbReference type="NCBI Taxonomy" id="402600"/>
    <lineage>
        <taxon>Bacteria</taxon>
        <taxon>Bacillati</taxon>
        <taxon>Actinomycetota</taxon>
        <taxon>Actinomycetes</taxon>
        <taxon>Pseudonocardiales</taxon>
        <taxon>Pseudonocardiaceae</taxon>
        <taxon>Lentzea</taxon>
    </lineage>
</organism>
<name>A0A1H9K0E3_9PSEU</name>
<keyword evidence="1" id="KW-0472">Membrane</keyword>
<dbReference type="STRING" id="402600.SAMN05216188_106229"/>
<keyword evidence="1" id="KW-1133">Transmembrane helix</keyword>
<accession>A0A1H9K0E3</accession>
<gene>
    <name evidence="2" type="ORF">SAMN05216188_106229</name>
</gene>
<evidence type="ECO:0000313" key="2">
    <source>
        <dbReference type="EMBL" id="SEQ92383.1"/>
    </source>
</evidence>
<dbReference type="Proteomes" id="UP000199352">
    <property type="component" value="Unassembled WGS sequence"/>
</dbReference>
<sequence>MRYDLENGRVVAALADNDQAHSVAGGVLGFLVLGGIFVNLLAWVPWRPG</sequence>
<reference evidence="3" key="1">
    <citation type="submission" date="2016-10" db="EMBL/GenBank/DDBJ databases">
        <authorList>
            <person name="Varghese N."/>
            <person name="Submissions S."/>
        </authorList>
    </citation>
    <scope>NUCLEOTIDE SEQUENCE [LARGE SCALE GENOMIC DNA]</scope>
    <source>
        <strain evidence="3">CGMCC 4.3525</strain>
    </source>
</reference>
<evidence type="ECO:0000313" key="3">
    <source>
        <dbReference type="Proteomes" id="UP000199352"/>
    </source>
</evidence>
<proteinExistence type="predicted"/>
<protein>
    <submittedName>
        <fullName evidence="2">Uncharacterized protein</fullName>
    </submittedName>
</protein>